<organism evidence="2 3">
    <name type="scientific">Paragonimus westermani</name>
    <dbReference type="NCBI Taxonomy" id="34504"/>
    <lineage>
        <taxon>Eukaryota</taxon>
        <taxon>Metazoa</taxon>
        <taxon>Spiralia</taxon>
        <taxon>Lophotrochozoa</taxon>
        <taxon>Platyhelminthes</taxon>
        <taxon>Trematoda</taxon>
        <taxon>Digenea</taxon>
        <taxon>Plagiorchiida</taxon>
        <taxon>Troglotremata</taxon>
        <taxon>Troglotrematidae</taxon>
        <taxon>Paragonimus</taxon>
    </lineage>
</organism>
<gene>
    <name evidence="2" type="ORF">P879_02915</name>
</gene>
<dbReference type="InterPro" id="IPR040210">
    <property type="entry name" value="Cep85/Cep85L"/>
</dbReference>
<name>A0A8T0DWV7_9TREM</name>
<dbReference type="GO" id="GO:0005813">
    <property type="term" value="C:centrosome"/>
    <property type="evidence" value="ECO:0007669"/>
    <property type="project" value="TreeGrafter"/>
</dbReference>
<protein>
    <submittedName>
        <fullName evidence="2">Centrosomal protein of 85 kDa</fullName>
    </submittedName>
</protein>
<keyword evidence="1" id="KW-0175">Coiled coil</keyword>
<proteinExistence type="predicted"/>
<accession>A0A8T0DWV7</accession>
<dbReference type="OrthoDB" id="6251287at2759"/>
<feature type="coiled-coil region" evidence="1">
    <location>
        <begin position="426"/>
        <end position="453"/>
    </location>
</feature>
<evidence type="ECO:0000313" key="2">
    <source>
        <dbReference type="EMBL" id="KAF8571846.1"/>
    </source>
</evidence>
<evidence type="ECO:0000256" key="1">
    <source>
        <dbReference type="SAM" id="Coils"/>
    </source>
</evidence>
<dbReference type="PANTHER" id="PTHR31075:SF4">
    <property type="entry name" value="CENTROSOMAL PROTEIN OF 85 KDA"/>
    <property type="match status" value="1"/>
</dbReference>
<evidence type="ECO:0000313" key="3">
    <source>
        <dbReference type="Proteomes" id="UP000699462"/>
    </source>
</evidence>
<dbReference type="Proteomes" id="UP000699462">
    <property type="component" value="Unassembled WGS sequence"/>
</dbReference>
<comment type="caution">
    <text evidence="2">The sequence shown here is derived from an EMBL/GenBank/DDBJ whole genome shotgun (WGS) entry which is preliminary data.</text>
</comment>
<sequence length="464" mass="52396">MNGTNTSNTSSPLSGECNFHFTDLVAENGVLRYKVIALENALRINEDNAERIVGSAEYELEQFKERHAVIVAEYEAKLAANSIETERLLGELRESRQITENCKAALQHKVERLDQLETYLAKLPTADEYNETLRQLQLTQQRLADLEKRSNATQSMLEQCESLLGEEKAKVKRAAEREQLLQTQLDGAMQRMHSKNASDNSTNIQVTPEFVEDLNCSSRLHSVNENVCEKRDAFVLLEAETHRAEAAESRQKMEKRQFEEQLAREEATMSGLRNSLSNGKAEIIQLKKHIARLNSDKQDLLERLLRTRTSLAKAVALWNSVAGQKRLRLLRELTQTVSEAVCLSEHLGRLSSGEKLNISDLLFQPQTNPSWSISIPEFAEDSPQERTLEHPATVDEDLSIDMQSFGPLPLPTCETDFLNHLPDVDLSAITHSVQQAKNSLVRLRQQLADRYAEHLGGKLDCGIQ</sequence>
<feature type="coiled-coil region" evidence="1">
    <location>
        <begin position="126"/>
        <end position="177"/>
    </location>
</feature>
<reference evidence="2 3" key="1">
    <citation type="submission" date="2019-07" db="EMBL/GenBank/DDBJ databases">
        <title>Annotation for the trematode Paragonimus westermani.</title>
        <authorList>
            <person name="Choi Y.-J."/>
        </authorList>
    </citation>
    <scope>NUCLEOTIDE SEQUENCE [LARGE SCALE GENOMIC DNA]</scope>
    <source>
        <strain evidence="2">180907_Pwestermani</strain>
    </source>
</reference>
<feature type="coiled-coil region" evidence="1">
    <location>
        <begin position="236"/>
        <end position="303"/>
    </location>
</feature>
<dbReference type="PANTHER" id="PTHR31075">
    <property type="entry name" value="CENTROSOMAL PROTEIN OF 85 KDA"/>
    <property type="match status" value="1"/>
</dbReference>
<dbReference type="AlphaFoldDB" id="A0A8T0DWV7"/>
<keyword evidence="3" id="KW-1185">Reference proteome</keyword>
<dbReference type="EMBL" id="JTDF01000294">
    <property type="protein sequence ID" value="KAF8571846.1"/>
    <property type="molecule type" value="Genomic_DNA"/>
</dbReference>